<evidence type="ECO:0000259" key="2">
    <source>
        <dbReference type="PROSITE" id="PS51406"/>
    </source>
</evidence>
<gene>
    <name evidence="3" type="ORF">MAR_013166</name>
</gene>
<dbReference type="Proteomes" id="UP001164746">
    <property type="component" value="Chromosome 15"/>
</dbReference>
<dbReference type="InterPro" id="IPR020837">
    <property type="entry name" value="Fibrinogen_CS"/>
</dbReference>
<sequence>VFQHRVNGSVDFYNNFSSYENGFGSLHGEFWLGLRLLNELTSRRNNTLRIDLQAPNGTRAYDVYGGFSVGNGSNYTLLSSINILSPYHDGQAFSTYDHDMDHQSPTNCAYTYHGGWWYNGCYTANLNGRYGVSGFPYYAGMVYQSFTGRLRLTGSKMMFK</sequence>
<name>A0ABY7G2C4_MYAAR</name>
<organism evidence="3 4">
    <name type="scientific">Mya arenaria</name>
    <name type="common">Soft-shell clam</name>
    <dbReference type="NCBI Taxonomy" id="6604"/>
    <lineage>
        <taxon>Eukaryota</taxon>
        <taxon>Metazoa</taxon>
        <taxon>Spiralia</taxon>
        <taxon>Lophotrochozoa</taxon>
        <taxon>Mollusca</taxon>
        <taxon>Bivalvia</taxon>
        <taxon>Autobranchia</taxon>
        <taxon>Heteroconchia</taxon>
        <taxon>Euheterodonta</taxon>
        <taxon>Imparidentia</taxon>
        <taxon>Neoheterodontei</taxon>
        <taxon>Myida</taxon>
        <taxon>Myoidea</taxon>
        <taxon>Myidae</taxon>
        <taxon>Mya</taxon>
    </lineage>
</organism>
<accession>A0ABY7G2C4</accession>
<dbReference type="PANTHER" id="PTHR19143">
    <property type="entry name" value="FIBRINOGEN/TENASCIN/ANGIOPOEITIN"/>
    <property type="match status" value="1"/>
</dbReference>
<evidence type="ECO:0000313" key="3">
    <source>
        <dbReference type="EMBL" id="WAR27462.1"/>
    </source>
</evidence>
<dbReference type="InterPro" id="IPR014716">
    <property type="entry name" value="Fibrinogen_a/b/g_C_1"/>
</dbReference>
<dbReference type="PROSITE" id="PS00514">
    <property type="entry name" value="FIBRINOGEN_C_1"/>
    <property type="match status" value="1"/>
</dbReference>
<dbReference type="SMART" id="SM00186">
    <property type="entry name" value="FBG"/>
    <property type="match status" value="1"/>
</dbReference>
<dbReference type="PROSITE" id="PS51406">
    <property type="entry name" value="FIBRINOGEN_C_2"/>
    <property type="match status" value="1"/>
</dbReference>
<proteinExistence type="predicted"/>
<dbReference type="EMBL" id="CP111026">
    <property type="protein sequence ID" value="WAR27462.1"/>
    <property type="molecule type" value="Genomic_DNA"/>
</dbReference>
<dbReference type="Gene3D" id="3.90.215.10">
    <property type="entry name" value="Gamma Fibrinogen, chain A, domain 1"/>
    <property type="match status" value="1"/>
</dbReference>
<evidence type="ECO:0000313" key="4">
    <source>
        <dbReference type="Proteomes" id="UP001164746"/>
    </source>
</evidence>
<dbReference type="SUPFAM" id="SSF56496">
    <property type="entry name" value="Fibrinogen C-terminal domain-like"/>
    <property type="match status" value="1"/>
</dbReference>
<reference evidence="3" key="1">
    <citation type="submission" date="2022-11" db="EMBL/GenBank/DDBJ databases">
        <title>Centuries of genome instability and evolution in soft-shell clam transmissible cancer (bioRxiv).</title>
        <authorList>
            <person name="Hart S.F.M."/>
            <person name="Yonemitsu M.A."/>
            <person name="Giersch R.M."/>
            <person name="Beal B.F."/>
            <person name="Arriagada G."/>
            <person name="Davis B.W."/>
            <person name="Ostrander E.A."/>
            <person name="Goff S.P."/>
            <person name="Metzger M.J."/>
        </authorList>
    </citation>
    <scope>NUCLEOTIDE SEQUENCE</scope>
    <source>
        <strain evidence="3">MELC-2E11</strain>
        <tissue evidence="3">Siphon/mantle</tissue>
    </source>
</reference>
<dbReference type="Gene3D" id="4.10.530.10">
    <property type="entry name" value="Gamma-fibrinogen Carboxyl Terminal Fragment, domain 2"/>
    <property type="match status" value="1"/>
</dbReference>
<protein>
    <submittedName>
        <fullName evidence="3">TEuncharacterized</fullName>
    </submittedName>
</protein>
<dbReference type="InterPro" id="IPR050373">
    <property type="entry name" value="Fibrinogen_C-term_domain"/>
</dbReference>
<keyword evidence="1" id="KW-1015">Disulfide bond</keyword>
<feature type="non-terminal residue" evidence="3">
    <location>
        <position position="160"/>
    </location>
</feature>
<evidence type="ECO:0000256" key="1">
    <source>
        <dbReference type="ARBA" id="ARBA00023157"/>
    </source>
</evidence>
<dbReference type="InterPro" id="IPR002181">
    <property type="entry name" value="Fibrinogen_a/b/g_C_dom"/>
</dbReference>
<dbReference type="Pfam" id="PF00147">
    <property type="entry name" value="Fibrinogen_C"/>
    <property type="match status" value="1"/>
</dbReference>
<dbReference type="InterPro" id="IPR036056">
    <property type="entry name" value="Fibrinogen-like_C"/>
</dbReference>
<keyword evidence="4" id="KW-1185">Reference proteome</keyword>
<feature type="domain" description="Fibrinogen C-terminal" evidence="2">
    <location>
        <begin position="1"/>
        <end position="160"/>
    </location>
</feature>